<accession>A0A645HFA3</accession>
<proteinExistence type="predicted"/>
<evidence type="ECO:0000256" key="1">
    <source>
        <dbReference type="SAM" id="MobiDB-lite"/>
    </source>
</evidence>
<dbReference type="EMBL" id="VSSQ01091781">
    <property type="protein sequence ID" value="MPN37246.1"/>
    <property type="molecule type" value="Genomic_DNA"/>
</dbReference>
<reference evidence="2" key="1">
    <citation type="submission" date="2019-08" db="EMBL/GenBank/DDBJ databases">
        <authorList>
            <person name="Kucharzyk K."/>
            <person name="Murdoch R.W."/>
            <person name="Higgins S."/>
            <person name="Loffler F."/>
        </authorList>
    </citation>
    <scope>NUCLEOTIDE SEQUENCE</scope>
</reference>
<comment type="caution">
    <text evidence="2">The sequence shown here is derived from an EMBL/GenBank/DDBJ whole genome shotgun (WGS) entry which is preliminary data.</text>
</comment>
<evidence type="ECO:0000313" key="2">
    <source>
        <dbReference type="EMBL" id="MPN37246.1"/>
    </source>
</evidence>
<feature type="region of interest" description="Disordered" evidence="1">
    <location>
        <begin position="22"/>
        <end position="75"/>
    </location>
</feature>
<organism evidence="2">
    <name type="scientific">bioreactor metagenome</name>
    <dbReference type="NCBI Taxonomy" id="1076179"/>
    <lineage>
        <taxon>unclassified sequences</taxon>
        <taxon>metagenomes</taxon>
        <taxon>ecological metagenomes</taxon>
    </lineage>
</organism>
<feature type="compositionally biased region" description="Basic and acidic residues" evidence="1">
    <location>
        <begin position="22"/>
        <end position="35"/>
    </location>
</feature>
<sequence>MDADRADGIINFELGVDKRYQKRDRDTADQTHEKCAPQSDDLTAGSDSHQSGQNAVECHGDIGLAIAQPGKKHDG</sequence>
<name>A0A645HFA3_9ZZZZ</name>
<protein>
    <submittedName>
        <fullName evidence="2">Uncharacterized protein</fullName>
    </submittedName>
</protein>
<dbReference type="AlphaFoldDB" id="A0A645HFA3"/>
<feature type="compositionally biased region" description="Polar residues" evidence="1">
    <location>
        <begin position="45"/>
        <end position="54"/>
    </location>
</feature>
<gene>
    <name evidence="2" type="ORF">SDC9_184762</name>
</gene>